<evidence type="ECO:0000256" key="1">
    <source>
        <dbReference type="SAM" id="Phobius"/>
    </source>
</evidence>
<reference evidence="2 3" key="1">
    <citation type="journal article" date="2016" name="Sci. Rep.">
        <title>Metabolic traits of an uncultured archaeal lineage -MSBL1- from brine pools of the Red Sea.</title>
        <authorList>
            <person name="Mwirichia R."/>
            <person name="Alam I."/>
            <person name="Rashid M."/>
            <person name="Vinu M."/>
            <person name="Ba-Alawi W."/>
            <person name="Anthony Kamau A."/>
            <person name="Kamanda Ngugi D."/>
            <person name="Goker M."/>
            <person name="Klenk H.P."/>
            <person name="Bajic V."/>
            <person name="Stingl U."/>
        </authorList>
    </citation>
    <scope>NUCLEOTIDE SEQUENCE [LARGE SCALE GENOMIC DNA]</scope>
    <source>
        <strain evidence="2">SCGC-AAA259A05</strain>
    </source>
</reference>
<dbReference type="AlphaFoldDB" id="A0A133U754"/>
<name>A0A133U754_9EURY</name>
<keyword evidence="1" id="KW-0812">Transmembrane</keyword>
<accession>A0A133U754</accession>
<dbReference type="EMBL" id="LHXJ01000057">
    <property type="protein sequence ID" value="KXA90020.1"/>
    <property type="molecule type" value="Genomic_DNA"/>
</dbReference>
<proteinExistence type="predicted"/>
<evidence type="ECO:0000313" key="3">
    <source>
        <dbReference type="Proteomes" id="UP000070163"/>
    </source>
</evidence>
<protein>
    <submittedName>
        <fullName evidence="2">Uncharacterized protein</fullName>
    </submittedName>
</protein>
<keyword evidence="1" id="KW-0472">Membrane</keyword>
<sequence length="138" mass="16021">MNEKLRKILDIGSKIAVIVTGLLSLINYLGETPEFLISLTEIKISIIYLMFIVILVLIFYHYFQKKGRTKESPISTGGKRPQGLTEIIGRRREKEKLGDTLNSNRNMDQVSKKLMPKFLLQFQRKTEELLKILRYSSM</sequence>
<feature type="transmembrane region" description="Helical" evidence="1">
    <location>
        <begin position="12"/>
        <end position="30"/>
    </location>
</feature>
<keyword evidence="3" id="KW-1185">Reference proteome</keyword>
<evidence type="ECO:0000313" key="2">
    <source>
        <dbReference type="EMBL" id="KXA90020.1"/>
    </source>
</evidence>
<gene>
    <name evidence="2" type="ORF">AKJ57_04555</name>
</gene>
<feature type="transmembrane region" description="Helical" evidence="1">
    <location>
        <begin position="42"/>
        <end position="63"/>
    </location>
</feature>
<comment type="caution">
    <text evidence="2">The sequence shown here is derived from an EMBL/GenBank/DDBJ whole genome shotgun (WGS) entry which is preliminary data.</text>
</comment>
<keyword evidence="1" id="KW-1133">Transmembrane helix</keyword>
<organism evidence="2 3">
    <name type="scientific">candidate division MSBL1 archaeon SCGC-AAA259A05</name>
    <dbReference type="NCBI Taxonomy" id="1698259"/>
    <lineage>
        <taxon>Archaea</taxon>
        <taxon>Methanobacteriati</taxon>
        <taxon>Methanobacteriota</taxon>
        <taxon>candidate division MSBL1</taxon>
    </lineage>
</organism>
<dbReference type="Proteomes" id="UP000070163">
    <property type="component" value="Unassembled WGS sequence"/>
</dbReference>